<gene>
    <name evidence="1" type="ORF">M408DRAFT_30309</name>
</gene>
<sequence>MGRPAIRIQLAELWNILPSLIHLNYLKLSENMVIWKKVTILPHISLLSLQTLDIECPMAHWILFSFEEDTWLGLFSVLDYLFVPHIESLILRGSLQRTLAVILKGNMRTCPSELFLRISSCDQAADNPLVNVNPAWNRLHRLRLSLPSRPEMFSRLLIDELAIATNAILLSLSGGCLVPIFTAEDSIDLLGTGDSPYIYHNGRSTSFGIHGGTTDEDKIRHFIAGVALSRGSVSWNTLSFTEHATIGAQSYETSYLELFSGKMLDPRHHRVFAGLEYLKCWAVHATKAFTTFKLRRLRTLDIGSSYDMDTLFQCMMENAEDLPHLTTLVLRYAFPWRPTIHFLGNFNKYNGGSGITTLRLLNIPHPVIMREIKAALNSGSAGYVTYYIDREISDCSEGCYR</sequence>
<protein>
    <submittedName>
        <fullName evidence="1">Uncharacterized protein</fullName>
    </submittedName>
</protein>
<reference evidence="1 2" key="1">
    <citation type="submission" date="2014-04" db="EMBL/GenBank/DDBJ databases">
        <authorList>
            <consortium name="DOE Joint Genome Institute"/>
            <person name="Kuo A."/>
            <person name="Zuccaro A."/>
            <person name="Kohler A."/>
            <person name="Nagy L.G."/>
            <person name="Floudas D."/>
            <person name="Copeland A."/>
            <person name="Barry K.W."/>
            <person name="Cichocki N."/>
            <person name="Veneault-Fourrey C."/>
            <person name="LaButti K."/>
            <person name="Lindquist E.A."/>
            <person name="Lipzen A."/>
            <person name="Lundell T."/>
            <person name="Morin E."/>
            <person name="Murat C."/>
            <person name="Sun H."/>
            <person name="Tunlid A."/>
            <person name="Henrissat B."/>
            <person name="Grigoriev I.V."/>
            <person name="Hibbett D.S."/>
            <person name="Martin F."/>
            <person name="Nordberg H.P."/>
            <person name="Cantor M.N."/>
            <person name="Hua S.X."/>
        </authorList>
    </citation>
    <scope>NUCLEOTIDE SEQUENCE [LARGE SCALE GENOMIC DNA]</scope>
    <source>
        <strain evidence="1 2">MAFF 305830</strain>
    </source>
</reference>
<accession>A0A0C2WSH8</accession>
<dbReference type="AlphaFoldDB" id="A0A0C2WSH8"/>
<evidence type="ECO:0000313" key="1">
    <source>
        <dbReference type="EMBL" id="KIM20507.1"/>
    </source>
</evidence>
<proteinExistence type="predicted"/>
<name>A0A0C2WSH8_SERVB</name>
<dbReference type="Proteomes" id="UP000054097">
    <property type="component" value="Unassembled WGS sequence"/>
</dbReference>
<dbReference type="HOGENOM" id="CLU_687292_0_0_1"/>
<dbReference type="EMBL" id="KN824428">
    <property type="protein sequence ID" value="KIM20507.1"/>
    <property type="molecule type" value="Genomic_DNA"/>
</dbReference>
<evidence type="ECO:0000313" key="2">
    <source>
        <dbReference type="Proteomes" id="UP000054097"/>
    </source>
</evidence>
<reference evidence="2" key="2">
    <citation type="submission" date="2015-01" db="EMBL/GenBank/DDBJ databases">
        <title>Evolutionary Origins and Diversification of the Mycorrhizal Mutualists.</title>
        <authorList>
            <consortium name="DOE Joint Genome Institute"/>
            <consortium name="Mycorrhizal Genomics Consortium"/>
            <person name="Kohler A."/>
            <person name="Kuo A."/>
            <person name="Nagy L.G."/>
            <person name="Floudas D."/>
            <person name="Copeland A."/>
            <person name="Barry K.W."/>
            <person name="Cichocki N."/>
            <person name="Veneault-Fourrey C."/>
            <person name="LaButti K."/>
            <person name="Lindquist E.A."/>
            <person name="Lipzen A."/>
            <person name="Lundell T."/>
            <person name="Morin E."/>
            <person name="Murat C."/>
            <person name="Riley R."/>
            <person name="Ohm R."/>
            <person name="Sun H."/>
            <person name="Tunlid A."/>
            <person name="Henrissat B."/>
            <person name="Grigoriev I.V."/>
            <person name="Hibbett D.S."/>
            <person name="Martin F."/>
        </authorList>
    </citation>
    <scope>NUCLEOTIDE SEQUENCE [LARGE SCALE GENOMIC DNA]</scope>
    <source>
        <strain evidence="2">MAFF 305830</strain>
    </source>
</reference>
<keyword evidence="2" id="KW-1185">Reference proteome</keyword>
<organism evidence="1 2">
    <name type="scientific">Serendipita vermifera MAFF 305830</name>
    <dbReference type="NCBI Taxonomy" id="933852"/>
    <lineage>
        <taxon>Eukaryota</taxon>
        <taxon>Fungi</taxon>
        <taxon>Dikarya</taxon>
        <taxon>Basidiomycota</taxon>
        <taxon>Agaricomycotina</taxon>
        <taxon>Agaricomycetes</taxon>
        <taxon>Sebacinales</taxon>
        <taxon>Serendipitaceae</taxon>
        <taxon>Serendipita</taxon>
    </lineage>
</organism>